<comment type="cofactor">
    <cofactor evidence="3">
        <name>pyridoxal 5'-phosphate</name>
        <dbReference type="ChEBI" id="CHEBI:597326"/>
    </cofactor>
</comment>
<dbReference type="AlphaFoldDB" id="A0A194AEC4"/>
<dbReference type="RefSeq" id="WP_069857187.1">
    <property type="nucleotide sequence ID" value="NZ_BDFE01000006.1"/>
</dbReference>
<comment type="caution">
    <text evidence="6">The sequence shown here is derived from an EMBL/GenBank/DDBJ whole genome shotgun (WGS) entry which is preliminary data.</text>
</comment>
<dbReference type="HAMAP" id="MF_02087">
    <property type="entry name" value="PLP_homeostasis"/>
    <property type="match status" value="1"/>
</dbReference>
<keyword evidence="7" id="KW-1185">Reference proteome</keyword>
<comment type="function">
    <text evidence="2">Pyridoxal 5'-phosphate (PLP)-binding protein, which is involved in PLP homeostasis.</text>
</comment>
<protein>
    <recommendedName>
        <fullName evidence="2">Pyridoxal phosphate homeostasis protein</fullName>
        <shortName evidence="2">PLP homeostasis protein</shortName>
    </recommendedName>
</protein>
<evidence type="ECO:0000313" key="7">
    <source>
        <dbReference type="Proteomes" id="UP000095200"/>
    </source>
</evidence>
<dbReference type="InterPro" id="IPR029066">
    <property type="entry name" value="PLP-binding_barrel"/>
</dbReference>
<evidence type="ECO:0000256" key="4">
    <source>
        <dbReference type="RuleBase" id="RU004514"/>
    </source>
</evidence>
<dbReference type="Proteomes" id="UP000095200">
    <property type="component" value="Unassembled WGS sequence"/>
</dbReference>
<evidence type="ECO:0000256" key="3">
    <source>
        <dbReference type="PIRSR" id="PIRSR004848-1"/>
    </source>
</evidence>
<dbReference type="OrthoDB" id="9804072at2"/>
<feature type="domain" description="Alanine racemase N-terminal" evidence="5">
    <location>
        <begin position="3"/>
        <end position="221"/>
    </location>
</feature>
<sequence length="228" mass="25642">MSITENYQRIRQEIPDHVRIVLAAKTRTREEVREAIMAGATDMGENYVQEGEAMHQELGEWASKVTWHMIGDLQTNKINKALPVFDMIQTVDSLKKAQAVNLRAQRLDKVMPVLVEINIGSERTKSGLPPELPLVEELIEQAASLSHISIQGLMTMGPRFGDPEVSRPYFRAARKIFDTLGKRNYAHAPMKELSMGMSNTYKVAIEEGATMVRLGTCVFGPREACRRT</sequence>
<evidence type="ECO:0000259" key="5">
    <source>
        <dbReference type="Pfam" id="PF01168"/>
    </source>
</evidence>
<dbReference type="SUPFAM" id="SSF51419">
    <property type="entry name" value="PLP-binding barrel"/>
    <property type="match status" value="1"/>
</dbReference>
<comment type="similarity">
    <text evidence="2 4">Belongs to the pyridoxal phosphate-binding protein YggS/PROSC family.</text>
</comment>
<dbReference type="Pfam" id="PF01168">
    <property type="entry name" value="Ala_racemase_N"/>
    <property type="match status" value="1"/>
</dbReference>
<dbReference type="InterPro" id="IPR001608">
    <property type="entry name" value="Ala_racemase_N"/>
</dbReference>
<organism evidence="6 7">
    <name type="scientific">Desulfoplanes formicivorans</name>
    <dbReference type="NCBI Taxonomy" id="1592317"/>
    <lineage>
        <taxon>Bacteria</taxon>
        <taxon>Pseudomonadati</taxon>
        <taxon>Thermodesulfobacteriota</taxon>
        <taxon>Desulfovibrionia</taxon>
        <taxon>Desulfovibrionales</taxon>
        <taxon>Desulfoplanaceae</taxon>
        <taxon>Desulfoplanes</taxon>
    </lineage>
</organism>
<dbReference type="EMBL" id="BDFE01000006">
    <property type="protein sequence ID" value="GAU07678.1"/>
    <property type="molecule type" value="Genomic_DNA"/>
</dbReference>
<keyword evidence="1 2" id="KW-0663">Pyridoxal phosphate</keyword>
<name>A0A194AEC4_9BACT</name>
<evidence type="ECO:0000313" key="6">
    <source>
        <dbReference type="EMBL" id="GAU07678.1"/>
    </source>
</evidence>
<dbReference type="GO" id="GO:0030170">
    <property type="term" value="F:pyridoxal phosphate binding"/>
    <property type="evidence" value="ECO:0007669"/>
    <property type="project" value="UniProtKB-UniRule"/>
</dbReference>
<dbReference type="PIRSF" id="PIRSF004848">
    <property type="entry name" value="YBL036c_PLPDEIII"/>
    <property type="match status" value="1"/>
</dbReference>
<feature type="modified residue" description="N6-(pyridoxal phosphate)lysine" evidence="2 3">
    <location>
        <position position="25"/>
    </location>
</feature>
<gene>
    <name evidence="6" type="ORF">DPF_0373</name>
</gene>
<evidence type="ECO:0000256" key="1">
    <source>
        <dbReference type="ARBA" id="ARBA00022898"/>
    </source>
</evidence>
<accession>A0A194AEC4</accession>
<dbReference type="PANTHER" id="PTHR10146">
    <property type="entry name" value="PROLINE SYNTHETASE CO-TRANSCRIBED BACTERIAL HOMOLOG PROTEIN"/>
    <property type="match status" value="1"/>
</dbReference>
<dbReference type="NCBIfam" id="TIGR00044">
    <property type="entry name" value="YggS family pyridoxal phosphate-dependent enzyme"/>
    <property type="match status" value="1"/>
</dbReference>
<evidence type="ECO:0000256" key="2">
    <source>
        <dbReference type="HAMAP-Rule" id="MF_02087"/>
    </source>
</evidence>
<dbReference type="Gene3D" id="3.20.20.10">
    <property type="entry name" value="Alanine racemase"/>
    <property type="match status" value="1"/>
</dbReference>
<dbReference type="STRING" id="1592317.DPF_0373"/>
<proteinExistence type="inferred from homology"/>
<dbReference type="PANTHER" id="PTHR10146:SF14">
    <property type="entry name" value="PYRIDOXAL PHOSPHATE HOMEOSTASIS PROTEIN"/>
    <property type="match status" value="1"/>
</dbReference>
<dbReference type="InterPro" id="IPR011078">
    <property type="entry name" value="PyrdxlP_homeostasis"/>
</dbReference>
<dbReference type="CDD" id="cd00635">
    <property type="entry name" value="PLPDE_III_YBL036c_like"/>
    <property type="match status" value="1"/>
</dbReference>
<reference evidence="7" key="1">
    <citation type="submission" date="2016-06" db="EMBL/GenBank/DDBJ databases">
        <title>Draft genome sequence of Desulfoplanes formicivorans strain Pf12B.</title>
        <authorList>
            <person name="Watanabe M."/>
            <person name="Kojima H."/>
            <person name="Fukui M."/>
        </authorList>
    </citation>
    <scope>NUCLEOTIDE SEQUENCE [LARGE SCALE GENOMIC DNA]</scope>
    <source>
        <strain evidence="7">Pf12B</strain>
    </source>
</reference>